<evidence type="ECO:0000313" key="5">
    <source>
        <dbReference type="EMBL" id="SIO05598.1"/>
    </source>
</evidence>
<dbReference type="InterPro" id="IPR052155">
    <property type="entry name" value="Biofilm_reg_signaling"/>
</dbReference>
<evidence type="ECO:0000259" key="2">
    <source>
        <dbReference type="PROSITE" id="PS50113"/>
    </source>
</evidence>
<dbReference type="CDD" id="cd01949">
    <property type="entry name" value="GGDEF"/>
    <property type="match status" value="1"/>
</dbReference>
<dbReference type="CDD" id="cd01948">
    <property type="entry name" value="EAL"/>
    <property type="match status" value="1"/>
</dbReference>
<proteinExistence type="predicted"/>
<dbReference type="SUPFAM" id="SSF141868">
    <property type="entry name" value="EAL domain-like"/>
    <property type="match status" value="1"/>
</dbReference>
<dbReference type="AlphaFoldDB" id="A0A1N6GDI1"/>
<evidence type="ECO:0000259" key="3">
    <source>
        <dbReference type="PROSITE" id="PS50883"/>
    </source>
</evidence>
<dbReference type="PANTHER" id="PTHR44757:SF2">
    <property type="entry name" value="BIOFILM ARCHITECTURE MAINTENANCE PROTEIN MBAA"/>
    <property type="match status" value="1"/>
</dbReference>
<dbReference type="RefSeq" id="WP_074205758.1">
    <property type="nucleotide sequence ID" value="NZ_FSQW01000002.1"/>
</dbReference>
<dbReference type="Gene3D" id="3.20.20.450">
    <property type="entry name" value="EAL domain"/>
    <property type="match status" value="1"/>
</dbReference>
<feature type="domain" description="GGDEF" evidence="4">
    <location>
        <begin position="357"/>
        <end position="489"/>
    </location>
</feature>
<feature type="domain" description="PAC" evidence="2">
    <location>
        <begin position="147"/>
        <end position="199"/>
    </location>
</feature>
<dbReference type="Proteomes" id="UP000185192">
    <property type="component" value="Unassembled WGS sequence"/>
</dbReference>
<dbReference type="NCBIfam" id="TIGR00229">
    <property type="entry name" value="sensory_box"/>
    <property type="match status" value="1"/>
</dbReference>
<dbReference type="InterPro" id="IPR000160">
    <property type="entry name" value="GGDEF_dom"/>
</dbReference>
<dbReference type="InterPro" id="IPR013655">
    <property type="entry name" value="PAS_fold_3"/>
</dbReference>
<dbReference type="SMART" id="SM00091">
    <property type="entry name" value="PAS"/>
    <property type="match status" value="1"/>
</dbReference>
<dbReference type="InterPro" id="IPR029787">
    <property type="entry name" value="Nucleotide_cyclase"/>
</dbReference>
<dbReference type="Pfam" id="PF00990">
    <property type="entry name" value="GGDEF"/>
    <property type="match status" value="1"/>
</dbReference>
<feature type="domain" description="PAS" evidence="1">
    <location>
        <begin position="74"/>
        <end position="144"/>
    </location>
</feature>
<dbReference type="InterPro" id="IPR035919">
    <property type="entry name" value="EAL_sf"/>
</dbReference>
<sequence length="757" mass="84201">MREFGTFLPLILGFALAASICIFLRVISHVRSRRSGDDPHTDILADEAGHERHSISAEDLTRILGPNALFNPDEDQRFQTLADMSPAGIFLTDSGGDCIYVNQSWLKVSGLNLEQALGPGWVDAIHPDDRDQVWTEWDRAVREEGLFKMDFRMRQPSGQVVWITVLSSPYRNQDGEIAGFVGVNIDISEQKILQLQLDFANRQFRQSELIANIGSWRLTVDDWKLEWSDQIFRIHQLPIGEMPSLEDVMKYYPGEASKTLFRSLQLAIEECSSFDIETDFVTETGIAKRVRNLGEPEFEDGKLVALVGVIQDVTDQSSLREKLRNIARIDELTGIANRKKHNETLESLLGQDNCPVDPVALFIIDLDNFKTINDSLGHPAGDELLRQVAERLAGIPDINLVSRIGGDEFAIIKQQRLKDPDFTQTARQLEACFDDDFQIEGQTIGASASFGAAISSDSALCPESLAKSADIALYVAKASGRKDCRFYNEELGAEYHKSGQLRLDLKSALKNDQLRLCYQPIISLSGQKIIAFEALLRWEHPTLGQIAPDEFIPLMEQADLINPIGKWVILEACRQASKWPDDIRISVNISAIQLKEKGFSSQILQALAAYQLKPGRLELEITETVLIDNVQEARKTLKNLQNMGVRIALDDFGTGYSSLSYLRSFAFNNIKIDQSFIRDAGSSEGTGSIIAAVIGLGKALNFDTVAEGVENAEQLEFLKSQGCDQVQGFFLSKPVAPDEIYNVIAELSGDLAKVRAA</sequence>
<gene>
    <name evidence="5" type="ORF">SAMN02745824_2782</name>
</gene>
<dbReference type="Pfam" id="PF00563">
    <property type="entry name" value="EAL"/>
    <property type="match status" value="1"/>
</dbReference>
<dbReference type="SUPFAM" id="SSF55073">
    <property type="entry name" value="Nucleotide cyclase"/>
    <property type="match status" value="1"/>
</dbReference>
<dbReference type="EMBL" id="FSQW01000002">
    <property type="protein sequence ID" value="SIO05598.1"/>
    <property type="molecule type" value="Genomic_DNA"/>
</dbReference>
<protein>
    <submittedName>
        <fullName evidence="5">PAS domain S-box-containing protein/diguanylate cyclase (GGDEF) domain-containing protein</fullName>
    </submittedName>
</protein>
<evidence type="ECO:0000259" key="4">
    <source>
        <dbReference type="PROSITE" id="PS50887"/>
    </source>
</evidence>
<dbReference type="Pfam" id="PF08447">
    <property type="entry name" value="PAS_3"/>
    <property type="match status" value="1"/>
</dbReference>
<dbReference type="STRING" id="1123272.SAMN02745824_2782"/>
<dbReference type="SMART" id="SM00086">
    <property type="entry name" value="PAC"/>
    <property type="match status" value="2"/>
</dbReference>
<dbReference type="PROSITE" id="PS50112">
    <property type="entry name" value="PAS"/>
    <property type="match status" value="1"/>
</dbReference>
<evidence type="ECO:0000313" key="6">
    <source>
        <dbReference type="Proteomes" id="UP000185192"/>
    </source>
</evidence>
<dbReference type="SMART" id="SM00267">
    <property type="entry name" value="GGDEF"/>
    <property type="match status" value="1"/>
</dbReference>
<dbReference type="NCBIfam" id="TIGR00254">
    <property type="entry name" value="GGDEF"/>
    <property type="match status" value="1"/>
</dbReference>
<dbReference type="Gene3D" id="3.30.70.270">
    <property type="match status" value="1"/>
</dbReference>
<dbReference type="InterPro" id="IPR035965">
    <property type="entry name" value="PAS-like_dom_sf"/>
</dbReference>
<name>A0A1N6GDI1_9SPHN</name>
<dbReference type="InterPro" id="IPR000014">
    <property type="entry name" value="PAS"/>
</dbReference>
<dbReference type="PROSITE" id="PS50887">
    <property type="entry name" value="GGDEF"/>
    <property type="match status" value="1"/>
</dbReference>
<dbReference type="PROSITE" id="PS50113">
    <property type="entry name" value="PAC"/>
    <property type="match status" value="1"/>
</dbReference>
<dbReference type="InterPro" id="IPR001633">
    <property type="entry name" value="EAL_dom"/>
</dbReference>
<dbReference type="InterPro" id="IPR000700">
    <property type="entry name" value="PAS-assoc_C"/>
</dbReference>
<keyword evidence="6" id="KW-1185">Reference proteome</keyword>
<dbReference type="PANTHER" id="PTHR44757">
    <property type="entry name" value="DIGUANYLATE CYCLASE DGCP"/>
    <property type="match status" value="1"/>
</dbReference>
<dbReference type="SUPFAM" id="SSF55785">
    <property type="entry name" value="PYP-like sensor domain (PAS domain)"/>
    <property type="match status" value="2"/>
</dbReference>
<dbReference type="InterPro" id="IPR043128">
    <property type="entry name" value="Rev_trsase/Diguanyl_cyclase"/>
</dbReference>
<evidence type="ECO:0000259" key="1">
    <source>
        <dbReference type="PROSITE" id="PS50112"/>
    </source>
</evidence>
<dbReference type="OrthoDB" id="9790882at2"/>
<dbReference type="PROSITE" id="PS50883">
    <property type="entry name" value="EAL"/>
    <property type="match status" value="1"/>
</dbReference>
<dbReference type="InterPro" id="IPR001610">
    <property type="entry name" value="PAC"/>
</dbReference>
<reference evidence="6" key="1">
    <citation type="submission" date="2016-11" db="EMBL/GenBank/DDBJ databases">
        <authorList>
            <person name="Varghese N."/>
            <person name="Submissions S."/>
        </authorList>
    </citation>
    <scope>NUCLEOTIDE SEQUENCE [LARGE SCALE GENOMIC DNA]</scope>
    <source>
        <strain evidence="6">DSM 22363</strain>
    </source>
</reference>
<dbReference type="Gene3D" id="3.30.450.20">
    <property type="entry name" value="PAS domain"/>
    <property type="match status" value="2"/>
</dbReference>
<feature type="domain" description="EAL" evidence="3">
    <location>
        <begin position="498"/>
        <end position="748"/>
    </location>
</feature>
<dbReference type="SMART" id="SM00052">
    <property type="entry name" value="EAL"/>
    <property type="match status" value="1"/>
</dbReference>
<dbReference type="CDD" id="cd00130">
    <property type="entry name" value="PAS"/>
    <property type="match status" value="1"/>
</dbReference>
<organism evidence="5 6">
    <name type="scientific">Parasphingorhabdus marina DSM 22363</name>
    <dbReference type="NCBI Taxonomy" id="1123272"/>
    <lineage>
        <taxon>Bacteria</taxon>
        <taxon>Pseudomonadati</taxon>
        <taxon>Pseudomonadota</taxon>
        <taxon>Alphaproteobacteria</taxon>
        <taxon>Sphingomonadales</taxon>
        <taxon>Sphingomonadaceae</taxon>
        <taxon>Parasphingorhabdus</taxon>
    </lineage>
</organism>
<accession>A0A1N6GDI1</accession>